<reference evidence="1" key="1">
    <citation type="submission" date="2022-08" db="EMBL/GenBank/DDBJ databases">
        <title>Genome Sequence of Pycnoporus sanguineus.</title>
        <authorList>
            <person name="Buettner E."/>
        </authorList>
    </citation>
    <scope>NUCLEOTIDE SEQUENCE</scope>
    <source>
        <strain evidence="1">CG-C14</strain>
    </source>
</reference>
<name>A0ACC1QAX8_9APHY</name>
<proteinExistence type="predicted"/>
<sequence length="124" mass="13071">MASVHVPIPSPVAPSPSTSVAFPLPSTPTEALVESPLPSSALSLHVPPVTSWIPAPDKDLDEAELDLAINGYEPVDNLEDVDLGSDDYELEMVPVHCDEESPSDGEQESALRDNEALGGGSERN</sequence>
<evidence type="ECO:0000313" key="2">
    <source>
        <dbReference type="Proteomes" id="UP001144978"/>
    </source>
</evidence>
<protein>
    <submittedName>
        <fullName evidence="1">Uncharacterized protein</fullName>
    </submittedName>
</protein>
<dbReference type="EMBL" id="JANSHE010000060">
    <property type="protein sequence ID" value="KAJ3017925.1"/>
    <property type="molecule type" value="Genomic_DNA"/>
</dbReference>
<comment type="caution">
    <text evidence="1">The sequence shown here is derived from an EMBL/GenBank/DDBJ whole genome shotgun (WGS) entry which is preliminary data.</text>
</comment>
<dbReference type="Proteomes" id="UP001144978">
    <property type="component" value="Unassembled WGS sequence"/>
</dbReference>
<evidence type="ECO:0000313" key="1">
    <source>
        <dbReference type="EMBL" id="KAJ3017925.1"/>
    </source>
</evidence>
<organism evidence="1 2">
    <name type="scientific">Trametes sanguinea</name>
    <dbReference type="NCBI Taxonomy" id="158606"/>
    <lineage>
        <taxon>Eukaryota</taxon>
        <taxon>Fungi</taxon>
        <taxon>Dikarya</taxon>
        <taxon>Basidiomycota</taxon>
        <taxon>Agaricomycotina</taxon>
        <taxon>Agaricomycetes</taxon>
        <taxon>Polyporales</taxon>
        <taxon>Polyporaceae</taxon>
        <taxon>Trametes</taxon>
    </lineage>
</organism>
<accession>A0ACC1QAX8</accession>
<gene>
    <name evidence="1" type="ORF">NUW54_g470</name>
</gene>
<keyword evidence="2" id="KW-1185">Reference proteome</keyword>